<dbReference type="EMBL" id="JAGFNZ010000003">
    <property type="protein sequence ID" value="MBW7573211.1"/>
    <property type="molecule type" value="Genomic_DNA"/>
</dbReference>
<keyword evidence="1" id="KW-0472">Membrane</keyword>
<feature type="transmembrane region" description="Helical" evidence="1">
    <location>
        <begin position="130"/>
        <end position="152"/>
    </location>
</feature>
<reference evidence="3 4" key="1">
    <citation type="submission" date="2021-03" db="EMBL/GenBank/DDBJ databases">
        <title>Caproiciproducens sp. nov. isolated from feces of cow.</title>
        <authorList>
            <person name="Choi J.-Y."/>
        </authorList>
    </citation>
    <scope>NUCLEOTIDE SEQUENCE [LARGE SCALE GENOMIC DNA]</scope>
    <source>
        <strain evidence="3 4">AGMB10547</strain>
    </source>
</reference>
<feature type="transmembrane region" description="Helical" evidence="1">
    <location>
        <begin position="9"/>
        <end position="28"/>
    </location>
</feature>
<feature type="transmembrane region" description="Helical" evidence="1">
    <location>
        <begin position="87"/>
        <end position="118"/>
    </location>
</feature>
<dbReference type="Pfam" id="PF07331">
    <property type="entry name" value="TctB"/>
    <property type="match status" value="1"/>
</dbReference>
<evidence type="ECO:0000313" key="4">
    <source>
        <dbReference type="Proteomes" id="UP000719942"/>
    </source>
</evidence>
<evidence type="ECO:0000259" key="2">
    <source>
        <dbReference type="Pfam" id="PF07331"/>
    </source>
</evidence>
<feature type="domain" description="DUF1468" evidence="2">
    <location>
        <begin position="15"/>
        <end position="153"/>
    </location>
</feature>
<keyword evidence="1" id="KW-0812">Transmembrane</keyword>
<evidence type="ECO:0000256" key="1">
    <source>
        <dbReference type="SAM" id="Phobius"/>
    </source>
</evidence>
<proteinExistence type="predicted"/>
<dbReference type="RefSeq" id="WP_219965600.1">
    <property type="nucleotide sequence ID" value="NZ_JAGFNZ010000003.1"/>
</dbReference>
<protein>
    <submittedName>
        <fullName evidence="3">Tripartite tricarboxylate transporter TctB family protein</fullName>
    </submittedName>
</protein>
<comment type="caution">
    <text evidence="3">The sequence shown here is derived from an EMBL/GenBank/DDBJ whole genome shotgun (WGS) entry which is preliminary data.</text>
</comment>
<sequence length="158" mass="17415">MNQNKKASIFYFSITAVSLIYFLSAIELPFGTFSKPMQGFYPIILSVIAIALSAYNGVTLLLKKAKETDEQEEPGVEFTGRKDVLKFFAYIGVIIFFIVFSGIIGAYTCLFLLVFALSKIQGLQGIWKPLLLAAGTAVCFYLLFGVVLEVVLPTGFLI</sequence>
<accession>A0ABS7DRK5</accession>
<keyword evidence="4" id="KW-1185">Reference proteome</keyword>
<name>A0ABS7DRK5_9FIRM</name>
<dbReference type="Proteomes" id="UP000719942">
    <property type="component" value="Unassembled WGS sequence"/>
</dbReference>
<keyword evidence="1" id="KW-1133">Transmembrane helix</keyword>
<organism evidence="3 4">
    <name type="scientific">Caproiciproducens faecalis</name>
    <dbReference type="NCBI Taxonomy" id="2820301"/>
    <lineage>
        <taxon>Bacteria</taxon>
        <taxon>Bacillati</taxon>
        <taxon>Bacillota</taxon>
        <taxon>Clostridia</taxon>
        <taxon>Eubacteriales</taxon>
        <taxon>Acutalibacteraceae</taxon>
        <taxon>Caproiciproducens</taxon>
    </lineage>
</organism>
<evidence type="ECO:0000313" key="3">
    <source>
        <dbReference type="EMBL" id="MBW7573211.1"/>
    </source>
</evidence>
<feature type="transmembrane region" description="Helical" evidence="1">
    <location>
        <begin position="40"/>
        <end position="62"/>
    </location>
</feature>
<dbReference type="InterPro" id="IPR009936">
    <property type="entry name" value="DUF1468"/>
</dbReference>
<gene>
    <name evidence="3" type="ORF">J5W02_10345</name>
</gene>